<keyword evidence="1" id="KW-0732">Signal</keyword>
<dbReference type="PANTHER" id="PTHR37835">
    <property type="entry name" value="ALPHA-CLOSTRIPAIN"/>
    <property type="match status" value="1"/>
</dbReference>
<evidence type="ECO:0000313" key="2">
    <source>
        <dbReference type="EMBL" id="URI09792.1"/>
    </source>
</evidence>
<dbReference type="InterPro" id="IPR005077">
    <property type="entry name" value="Peptidase_C11"/>
</dbReference>
<gene>
    <name evidence="2" type="ORF">MW290_30055</name>
</gene>
<evidence type="ECO:0000256" key="1">
    <source>
        <dbReference type="SAM" id="SignalP"/>
    </source>
</evidence>
<feature type="chain" id="PRO_5045543081" evidence="1">
    <location>
        <begin position="30"/>
        <end position="650"/>
    </location>
</feature>
<keyword evidence="3" id="KW-1185">Reference proteome</keyword>
<dbReference type="Pfam" id="PF03415">
    <property type="entry name" value="Peptidase_C11"/>
    <property type="match status" value="1"/>
</dbReference>
<feature type="signal peptide" evidence="1">
    <location>
        <begin position="1"/>
        <end position="29"/>
    </location>
</feature>
<accession>A0ABY4SD00</accession>
<name>A0ABY4SD00_AQUTE</name>
<dbReference type="Gene3D" id="3.40.50.11970">
    <property type="match status" value="1"/>
</dbReference>
<organism evidence="2 3">
    <name type="scientific">Aquincola tertiaricarbonis</name>
    <dbReference type="NCBI Taxonomy" id="391953"/>
    <lineage>
        <taxon>Bacteria</taxon>
        <taxon>Pseudomonadati</taxon>
        <taxon>Pseudomonadota</taxon>
        <taxon>Betaproteobacteria</taxon>
        <taxon>Burkholderiales</taxon>
        <taxon>Sphaerotilaceae</taxon>
        <taxon>Aquincola</taxon>
    </lineage>
</organism>
<evidence type="ECO:0000313" key="3">
    <source>
        <dbReference type="Proteomes" id="UP001056201"/>
    </source>
</evidence>
<proteinExistence type="predicted"/>
<sequence>MFAMHGKQQYRAVVSLLLCWCLTWVPVHASAAGTAPNTPVQRTILLYMIGSDLESEGGFGSGDLEEIMSAQDSPHVQIAIQTGGAQATGWNEVRRFQVRHQMLQERANLGKRNMGAQSELADFLEWGVTQFPAQEYILVFWSHGSGSVNLVGSGLSVIGPDEIFDDGLSVAEIEGALRRVKERAGKQFEIVGFDACLMGALELTKVLRPYAHYLLASQEVEPGGGWSYGAWLEKLRLKPQLSSQELGRQIIDTFFESHQAESSDEPLTLSLIDLEKVEPVLAATQQWAQASKTLLSRSPNAAAAWALSRARDESENYGRGGRFDYGMVDLRDFVDHGSNRLKAVFPASAQQPDIAAALGELRSAQQAVAKSVQSAVVWQRSSQQRPRASGLSAFVPNSFHILNAENAKIVQQQVQALTVGQPWKDLLTTYARQLKANDQRPQIAEVRQAGTAMFEAQIGGNPDQAQLFFFALTSVTPDGERVILSNAQIDEEEEINASRIRFDLAARGVTMLEGMPVFSQVIDEQDDGYVIGIPAIVNEREGEIWVKFSQLGQTNAYRVIGFLRDDSSPRAKPKALAKGDRLQLLHPVLPKQAQGELEYQPVLPAITLKSAHPAIQTAMPPKGQYQAGFYFFDAEDQLVPGRNLVGYRVP</sequence>
<reference evidence="2" key="1">
    <citation type="submission" date="2022-05" db="EMBL/GenBank/DDBJ databases">
        <title>An RpoN-dependent PEP-CTERM gene is involved in floc formation of an Aquincola tertiaricarbonis strain.</title>
        <authorList>
            <person name="Qiu D."/>
            <person name="Xia M."/>
        </authorList>
    </citation>
    <scope>NUCLEOTIDE SEQUENCE</scope>
    <source>
        <strain evidence="2">RN12</strain>
    </source>
</reference>
<dbReference type="Proteomes" id="UP001056201">
    <property type="component" value="Chromosome 2"/>
</dbReference>
<dbReference type="EMBL" id="CP097636">
    <property type="protein sequence ID" value="URI09792.1"/>
    <property type="molecule type" value="Genomic_DNA"/>
</dbReference>
<dbReference type="RefSeq" id="WP_250198015.1">
    <property type="nucleotide sequence ID" value="NZ_CP097636.1"/>
</dbReference>
<protein>
    <submittedName>
        <fullName evidence="2">Clostripain-related cysteine peptidase</fullName>
    </submittedName>
</protein>
<dbReference type="PANTHER" id="PTHR37835:SF1">
    <property type="entry name" value="ALPHA-CLOSTRIPAIN"/>
    <property type="match status" value="1"/>
</dbReference>